<keyword evidence="2" id="KW-0378">Hydrolase</keyword>
<dbReference type="PRINTS" id="PR00111">
    <property type="entry name" value="ABHYDROLASE"/>
</dbReference>
<dbReference type="Proteomes" id="UP000219338">
    <property type="component" value="Unassembled WGS sequence"/>
</dbReference>
<organism evidence="2 3">
    <name type="scientific">Armillaria ostoyae</name>
    <name type="common">Armillaria root rot fungus</name>
    <dbReference type="NCBI Taxonomy" id="47428"/>
    <lineage>
        <taxon>Eukaryota</taxon>
        <taxon>Fungi</taxon>
        <taxon>Dikarya</taxon>
        <taxon>Basidiomycota</taxon>
        <taxon>Agaricomycotina</taxon>
        <taxon>Agaricomycetes</taxon>
        <taxon>Agaricomycetidae</taxon>
        <taxon>Agaricales</taxon>
        <taxon>Marasmiineae</taxon>
        <taxon>Physalacriaceae</taxon>
        <taxon>Armillaria</taxon>
    </lineage>
</organism>
<dbReference type="PANTHER" id="PTHR43433:SF5">
    <property type="entry name" value="AB HYDROLASE-1 DOMAIN-CONTAINING PROTEIN"/>
    <property type="match status" value="1"/>
</dbReference>
<dbReference type="PANTHER" id="PTHR43433">
    <property type="entry name" value="HYDROLASE, ALPHA/BETA FOLD FAMILY PROTEIN"/>
    <property type="match status" value="1"/>
</dbReference>
<gene>
    <name evidence="2" type="ORF">ARMOST_07862</name>
</gene>
<dbReference type="InterPro" id="IPR000073">
    <property type="entry name" value="AB_hydrolase_1"/>
</dbReference>
<dbReference type="AlphaFoldDB" id="A0A284R6Y5"/>
<dbReference type="SUPFAM" id="SSF53474">
    <property type="entry name" value="alpha/beta-Hydrolases"/>
    <property type="match status" value="1"/>
</dbReference>
<evidence type="ECO:0000313" key="3">
    <source>
        <dbReference type="Proteomes" id="UP000219338"/>
    </source>
</evidence>
<feature type="domain" description="AB hydrolase-1" evidence="1">
    <location>
        <begin position="49"/>
        <end position="298"/>
    </location>
</feature>
<dbReference type="OMA" id="ACKMAAM"/>
<accession>A0A284R6Y5</accession>
<reference evidence="3" key="1">
    <citation type="journal article" date="2017" name="Nat. Ecol. Evol.">
        <title>Genome expansion and lineage-specific genetic innovations in the forest pathogenic fungi Armillaria.</title>
        <authorList>
            <person name="Sipos G."/>
            <person name="Prasanna A.N."/>
            <person name="Walter M.C."/>
            <person name="O'Connor E."/>
            <person name="Balint B."/>
            <person name="Krizsan K."/>
            <person name="Kiss B."/>
            <person name="Hess J."/>
            <person name="Varga T."/>
            <person name="Slot J."/>
            <person name="Riley R."/>
            <person name="Boka B."/>
            <person name="Rigling D."/>
            <person name="Barry K."/>
            <person name="Lee J."/>
            <person name="Mihaltcheva S."/>
            <person name="LaButti K."/>
            <person name="Lipzen A."/>
            <person name="Waldron R."/>
            <person name="Moloney N.M."/>
            <person name="Sperisen C."/>
            <person name="Kredics L."/>
            <person name="Vagvoelgyi C."/>
            <person name="Patrignani A."/>
            <person name="Fitzpatrick D."/>
            <person name="Nagy I."/>
            <person name="Doyle S."/>
            <person name="Anderson J.B."/>
            <person name="Grigoriev I.V."/>
            <person name="Gueldener U."/>
            <person name="Muensterkoetter M."/>
            <person name="Nagy L.G."/>
        </authorList>
    </citation>
    <scope>NUCLEOTIDE SEQUENCE [LARGE SCALE GENOMIC DNA]</scope>
    <source>
        <strain evidence="3">C18/9</strain>
    </source>
</reference>
<dbReference type="STRING" id="47428.A0A284R6Y5"/>
<evidence type="ECO:0000313" key="2">
    <source>
        <dbReference type="EMBL" id="SJL04495.1"/>
    </source>
</evidence>
<dbReference type="GO" id="GO:0016787">
    <property type="term" value="F:hydrolase activity"/>
    <property type="evidence" value="ECO:0007669"/>
    <property type="project" value="UniProtKB-KW"/>
</dbReference>
<dbReference type="InterPro" id="IPR029058">
    <property type="entry name" value="AB_hydrolase_fold"/>
</dbReference>
<dbReference type="InterPro" id="IPR050471">
    <property type="entry name" value="AB_hydrolase"/>
</dbReference>
<keyword evidence="3" id="KW-1185">Reference proteome</keyword>
<name>A0A284R6Y5_ARMOS</name>
<dbReference type="Gene3D" id="3.40.50.1820">
    <property type="entry name" value="alpha/beta hydrolase"/>
    <property type="match status" value="1"/>
</dbReference>
<dbReference type="EMBL" id="FUEG01000005">
    <property type="protein sequence ID" value="SJL04495.1"/>
    <property type="molecule type" value="Genomic_DNA"/>
</dbReference>
<proteinExistence type="predicted"/>
<sequence length="322" mass="36442">MSVDDWPSIFDSSSCVRRGLCPVTEIRNTTAFESHSLYFEQHGTGPEKLVFVMGLNSSSFAWALQVAHFSKLPQYSVLVFDNRGVGYSGVPRGPFTTSAMAEDLIALLDYIGWKEPRGIHIIGLSLGGMIAQEVAYRIPERVTSLTLGVTTPGGYPWTNFPPWKGIIGLLKATFTKDLAIKVPIIHDMVFTKSWLEDKDEEDPSRTNRERETEVLTKRINLTKPQTLLGTIYQMCAGLTHYVTPERLRKISSSVPKVLLVTGDEDNLVKSDNTFYLKRHMPEAELVQWENTGHAIHYQRRREFNALVERVVKEGREKALQRD</sequence>
<protein>
    <submittedName>
        <fullName evidence="2">Related to alpha/beta hydrolase</fullName>
    </submittedName>
</protein>
<dbReference type="Pfam" id="PF00561">
    <property type="entry name" value="Abhydrolase_1"/>
    <property type="match status" value="1"/>
</dbReference>
<dbReference type="OrthoDB" id="19657at2759"/>
<evidence type="ECO:0000259" key="1">
    <source>
        <dbReference type="Pfam" id="PF00561"/>
    </source>
</evidence>